<dbReference type="GO" id="GO:0017064">
    <property type="term" value="F:fatty acid amide hydrolase activity"/>
    <property type="evidence" value="ECO:0007669"/>
    <property type="project" value="TreeGrafter"/>
</dbReference>
<dbReference type="Pfam" id="PF01425">
    <property type="entry name" value="Amidase"/>
    <property type="match status" value="1"/>
</dbReference>
<dbReference type="GO" id="GO:0004040">
    <property type="term" value="F:amidase activity"/>
    <property type="evidence" value="ECO:0007669"/>
    <property type="project" value="TreeGrafter"/>
</dbReference>
<dbReference type="Proteomes" id="UP000298061">
    <property type="component" value="Unassembled WGS sequence"/>
</dbReference>
<evidence type="ECO:0000256" key="1">
    <source>
        <dbReference type="SAM" id="MobiDB-lite"/>
    </source>
</evidence>
<dbReference type="SUPFAM" id="SSF75304">
    <property type="entry name" value="Amidase signature (AS) enzymes"/>
    <property type="match status" value="1"/>
</dbReference>
<dbReference type="EMBL" id="SFCI01001718">
    <property type="protein sequence ID" value="TFY75101.1"/>
    <property type="molecule type" value="Genomic_DNA"/>
</dbReference>
<sequence length="181" mass="19487">MSTSPSSALAQQRRAAQLEALEPHYGLPFSKAECALHELPLRDLVRAHQEGSLTDQDILSAYGKKALAAHYYTNCIAEIVHLPLPDRPLDTQSPGNGHTADHHSKRAGLRPLSGVPISIKDCIDVAGHPSTLGYSAFSVCIAGCQLPEDLWCKFWSQQESGGLAICGEVALLAHGNNLQTR</sequence>
<dbReference type="AlphaFoldDB" id="A0A4Y9ZMP4"/>
<evidence type="ECO:0000313" key="4">
    <source>
        <dbReference type="Proteomes" id="UP000298061"/>
    </source>
</evidence>
<comment type="caution">
    <text evidence="3">The sequence shown here is derived from an EMBL/GenBank/DDBJ whole genome shotgun (WGS) entry which is preliminary data.</text>
</comment>
<feature type="domain" description="Amidase" evidence="2">
    <location>
        <begin position="100"/>
        <end position="137"/>
    </location>
</feature>
<dbReference type="PANTHER" id="PTHR45847">
    <property type="entry name" value="FATTY ACID AMIDE HYDROLASE"/>
    <property type="match status" value="1"/>
</dbReference>
<dbReference type="OrthoDB" id="6428749at2759"/>
<dbReference type="PANTHER" id="PTHR45847:SF6">
    <property type="entry name" value="FATTY ACID AMIDE HYDROLASE"/>
    <property type="match status" value="1"/>
</dbReference>
<dbReference type="InterPro" id="IPR052096">
    <property type="entry name" value="Endocannabinoid_amidase"/>
</dbReference>
<dbReference type="GO" id="GO:0009062">
    <property type="term" value="P:fatty acid catabolic process"/>
    <property type="evidence" value="ECO:0007669"/>
    <property type="project" value="TreeGrafter"/>
</dbReference>
<accession>A0A4Y9ZMP4</accession>
<protein>
    <recommendedName>
        <fullName evidence="2">Amidase domain-containing protein</fullName>
    </recommendedName>
</protein>
<feature type="region of interest" description="Disordered" evidence="1">
    <location>
        <begin position="87"/>
        <end position="111"/>
    </location>
</feature>
<dbReference type="InterPro" id="IPR023631">
    <property type="entry name" value="Amidase_dom"/>
</dbReference>
<reference evidence="3 4" key="1">
    <citation type="submission" date="2019-02" db="EMBL/GenBank/DDBJ databases">
        <title>Genome sequencing of the rare red list fungi Hericium alpestre (H. flagellum).</title>
        <authorList>
            <person name="Buettner E."/>
            <person name="Kellner H."/>
        </authorList>
    </citation>
    <scope>NUCLEOTIDE SEQUENCE [LARGE SCALE GENOMIC DNA]</scope>
    <source>
        <strain evidence="3 4">DSM 108284</strain>
    </source>
</reference>
<dbReference type="InterPro" id="IPR036928">
    <property type="entry name" value="AS_sf"/>
</dbReference>
<dbReference type="Gene3D" id="3.90.1300.10">
    <property type="entry name" value="Amidase signature (AS) domain"/>
    <property type="match status" value="1"/>
</dbReference>
<evidence type="ECO:0000259" key="2">
    <source>
        <dbReference type="Pfam" id="PF01425"/>
    </source>
</evidence>
<proteinExistence type="predicted"/>
<dbReference type="STRING" id="135208.A0A4Y9ZMP4"/>
<keyword evidence="4" id="KW-1185">Reference proteome</keyword>
<gene>
    <name evidence="3" type="ORF">EWM64_g8911</name>
</gene>
<name>A0A4Y9ZMP4_9AGAM</name>
<evidence type="ECO:0000313" key="3">
    <source>
        <dbReference type="EMBL" id="TFY75101.1"/>
    </source>
</evidence>
<organism evidence="3 4">
    <name type="scientific">Hericium alpestre</name>
    <dbReference type="NCBI Taxonomy" id="135208"/>
    <lineage>
        <taxon>Eukaryota</taxon>
        <taxon>Fungi</taxon>
        <taxon>Dikarya</taxon>
        <taxon>Basidiomycota</taxon>
        <taxon>Agaricomycotina</taxon>
        <taxon>Agaricomycetes</taxon>
        <taxon>Russulales</taxon>
        <taxon>Hericiaceae</taxon>
        <taxon>Hericium</taxon>
    </lineage>
</organism>